<dbReference type="Proteomes" id="UP000029223">
    <property type="component" value="Unassembled WGS sequence"/>
</dbReference>
<organism evidence="1 2">
    <name type="scientific">Vibrio variabilis</name>
    <dbReference type="NCBI Taxonomy" id="990271"/>
    <lineage>
        <taxon>Bacteria</taxon>
        <taxon>Pseudomonadati</taxon>
        <taxon>Pseudomonadota</taxon>
        <taxon>Gammaproteobacteria</taxon>
        <taxon>Vibrionales</taxon>
        <taxon>Vibrionaceae</taxon>
        <taxon>Vibrio</taxon>
    </lineage>
</organism>
<keyword evidence="2" id="KW-1185">Reference proteome</keyword>
<name>A0ABQ0J9S1_9VIBR</name>
<proteinExistence type="predicted"/>
<protein>
    <submittedName>
        <fullName evidence="1">Uncharacterized protein</fullName>
    </submittedName>
</protein>
<evidence type="ECO:0000313" key="2">
    <source>
        <dbReference type="Proteomes" id="UP000029223"/>
    </source>
</evidence>
<accession>A0ABQ0J9S1</accession>
<gene>
    <name evidence="1" type="ORF">JCM19239_3751</name>
</gene>
<reference evidence="2" key="1">
    <citation type="submission" date="2014-09" db="EMBL/GenBank/DDBJ databases">
        <title>Vibrio variabilis JCM 19239. (C206) whole genome shotgun sequence.</title>
        <authorList>
            <person name="Sawabe T."/>
            <person name="Meirelles P."/>
            <person name="Nakanishi M."/>
            <person name="Sayaka M."/>
            <person name="Hattori M."/>
            <person name="Ohkuma M."/>
        </authorList>
    </citation>
    <scope>NUCLEOTIDE SEQUENCE [LARGE SCALE GENOMIC DNA]</scope>
    <source>
        <strain evidence="2">JCM 19239</strain>
    </source>
</reference>
<sequence length="65" mass="7437">MLIEGLLLEPSWAFLPNHLEAKLPNEIVKLSLDIAEEDSTIQLQPVLLWAFEQPHYKKLILSAID</sequence>
<evidence type="ECO:0000313" key="1">
    <source>
        <dbReference type="EMBL" id="GAL25477.1"/>
    </source>
</evidence>
<comment type="caution">
    <text evidence="1">The sequence shown here is derived from an EMBL/GenBank/DDBJ whole genome shotgun (WGS) entry which is preliminary data.</text>
</comment>
<reference evidence="2" key="2">
    <citation type="submission" date="2014-09" db="EMBL/GenBank/DDBJ databases">
        <authorList>
            <consortium name="NBRP consortium"/>
            <person name="Sawabe T."/>
            <person name="Meirelles P."/>
            <person name="Nakanishi M."/>
            <person name="Sayaka M."/>
            <person name="Hattori M."/>
            <person name="Ohkuma M."/>
        </authorList>
    </citation>
    <scope>NUCLEOTIDE SEQUENCE [LARGE SCALE GENOMIC DNA]</scope>
    <source>
        <strain evidence="2">JCM 19239</strain>
    </source>
</reference>
<dbReference type="EMBL" id="BBMS01000010">
    <property type="protein sequence ID" value="GAL25477.1"/>
    <property type="molecule type" value="Genomic_DNA"/>
</dbReference>